<keyword evidence="9" id="KW-1003">Cell membrane</keyword>
<sequence>MPSIQCIVVTPEKTALETTADFISLPLADGEMGIGENHAPMIGRLGYGEMRFRSSGQTQKLYIDGGFVQIANNEVTILTGKAIPCDEINLEQAEKQLEEASKAVAPTAELAAIKTRNIEQARAQIRSAKQAR</sequence>
<evidence type="ECO:0000259" key="12">
    <source>
        <dbReference type="Pfam" id="PF02823"/>
    </source>
</evidence>
<feature type="coiled-coil region" evidence="11">
    <location>
        <begin position="83"/>
        <end position="131"/>
    </location>
</feature>
<keyword evidence="8 9" id="KW-0066">ATP synthesis</keyword>
<dbReference type="GO" id="GO:0045259">
    <property type="term" value="C:proton-transporting ATP synthase complex"/>
    <property type="evidence" value="ECO:0007669"/>
    <property type="project" value="UniProtKB-KW"/>
</dbReference>
<dbReference type="SUPFAM" id="SSF51344">
    <property type="entry name" value="Epsilon subunit of F1F0-ATP synthase N-terminal domain"/>
    <property type="match status" value="1"/>
</dbReference>
<dbReference type="HAMAP" id="MF_00530">
    <property type="entry name" value="ATP_synth_epsil_bac"/>
    <property type="match status" value="1"/>
</dbReference>
<dbReference type="GO" id="GO:0016787">
    <property type="term" value="F:hydrolase activity"/>
    <property type="evidence" value="ECO:0007669"/>
    <property type="project" value="UniProtKB-KW"/>
</dbReference>
<dbReference type="InterPro" id="IPR036771">
    <property type="entry name" value="ATPsynth_dsu/esu_N"/>
</dbReference>
<dbReference type="EMBL" id="QPEX01000045">
    <property type="protein sequence ID" value="RCS41234.1"/>
    <property type="molecule type" value="Genomic_DNA"/>
</dbReference>
<keyword evidence="13" id="KW-0378">Hydrolase</keyword>
<evidence type="ECO:0000256" key="10">
    <source>
        <dbReference type="RuleBase" id="RU003656"/>
    </source>
</evidence>
<protein>
    <recommendedName>
        <fullName evidence="9">ATP synthase epsilon chain</fullName>
    </recommendedName>
    <alternativeName>
        <fullName evidence="9">ATP synthase F1 sector epsilon subunit</fullName>
    </alternativeName>
    <alternativeName>
        <fullName evidence="9">F-ATPase epsilon subunit</fullName>
    </alternativeName>
</protein>
<evidence type="ECO:0000256" key="8">
    <source>
        <dbReference type="ARBA" id="ARBA00023310"/>
    </source>
</evidence>
<evidence type="ECO:0000256" key="11">
    <source>
        <dbReference type="SAM" id="Coils"/>
    </source>
</evidence>
<dbReference type="OrthoDB" id="277064at2"/>
<keyword evidence="6 9" id="KW-0472">Membrane</keyword>
<dbReference type="RefSeq" id="WP_114372220.1">
    <property type="nucleotide sequence ID" value="NZ_QPEX01000045.1"/>
</dbReference>
<keyword evidence="5 9" id="KW-0406">Ion transport</keyword>
<evidence type="ECO:0000313" key="13">
    <source>
        <dbReference type="EMBL" id="RCS41234.1"/>
    </source>
</evidence>
<dbReference type="PANTHER" id="PTHR13822:SF10">
    <property type="entry name" value="ATP SYNTHASE EPSILON CHAIN, CHLOROPLASTIC"/>
    <property type="match status" value="1"/>
</dbReference>
<comment type="function">
    <text evidence="1 9">Produces ATP from ADP in the presence of a proton gradient across the membrane.</text>
</comment>
<evidence type="ECO:0000256" key="4">
    <source>
        <dbReference type="ARBA" id="ARBA00022448"/>
    </source>
</evidence>
<evidence type="ECO:0000256" key="6">
    <source>
        <dbReference type="ARBA" id="ARBA00023136"/>
    </source>
</evidence>
<dbReference type="GO" id="GO:0005524">
    <property type="term" value="F:ATP binding"/>
    <property type="evidence" value="ECO:0007669"/>
    <property type="project" value="UniProtKB-UniRule"/>
</dbReference>
<dbReference type="PANTHER" id="PTHR13822">
    <property type="entry name" value="ATP SYNTHASE DELTA/EPSILON CHAIN"/>
    <property type="match status" value="1"/>
</dbReference>
<accession>A0A368KKK7</accession>
<evidence type="ECO:0000256" key="7">
    <source>
        <dbReference type="ARBA" id="ARBA00023196"/>
    </source>
</evidence>
<dbReference type="GO" id="GO:0005886">
    <property type="term" value="C:plasma membrane"/>
    <property type="evidence" value="ECO:0007669"/>
    <property type="project" value="UniProtKB-SubCell"/>
</dbReference>
<name>A0A368KKK7_9BACT</name>
<gene>
    <name evidence="9 13" type="primary">atpC</name>
    <name evidence="13" type="ORF">DTL42_21935</name>
</gene>
<feature type="domain" description="ATP synthase F1 complex delta/epsilon subunit N-terminal" evidence="12">
    <location>
        <begin position="5"/>
        <end position="82"/>
    </location>
</feature>
<keyword evidence="4 9" id="KW-0813">Transport</keyword>
<dbReference type="CDD" id="cd12152">
    <property type="entry name" value="F1-ATPase_delta"/>
    <property type="match status" value="1"/>
</dbReference>
<dbReference type="Gene3D" id="2.60.15.10">
    <property type="entry name" value="F0F1 ATP synthase delta/epsilon subunit, N-terminal"/>
    <property type="match status" value="1"/>
</dbReference>
<dbReference type="Proteomes" id="UP000253562">
    <property type="component" value="Unassembled WGS sequence"/>
</dbReference>
<evidence type="ECO:0000256" key="2">
    <source>
        <dbReference type="ARBA" id="ARBA00004184"/>
    </source>
</evidence>
<organism evidence="13 14">
    <name type="scientific">Bremerella cremea</name>
    <dbReference type="NCBI Taxonomy" id="1031537"/>
    <lineage>
        <taxon>Bacteria</taxon>
        <taxon>Pseudomonadati</taxon>
        <taxon>Planctomycetota</taxon>
        <taxon>Planctomycetia</taxon>
        <taxon>Pirellulales</taxon>
        <taxon>Pirellulaceae</taxon>
        <taxon>Bremerella</taxon>
    </lineage>
</organism>
<keyword evidence="7 9" id="KW-0139">CF(1)</keyword>
<proteinExistence type="inferred from homology"/>
<comment type="subcellular location">
    <subcellularLocation>
        <location evidence="9">Cell membrane</location>
        <topology evidence="9">Peripheral membrane protein</topology>
    </subcellularLocation>
    <subcellularLocation>
        <location evidence="2">Endomembrane system</location>
        <topology evidence="2">Peripheral membrane protein</topology>
    </subcellularLocation>
</comment>
<reference evidence="13 14" key="1">
    <citation type="submission" date="2018-07" db="EMBL/GenBank/DDBJ databases">
        <title>Comparative genomes isolates from brazilian mangrove.</title>
        <authorList>
            <person name="De Araujo J.E."/>
            <person name="Taketani R.G."/>
            <person name="Silva M.C.P."/>
            <person name="Lourenco M.V."/>
            <person name="Oliveira V.M."/>
            <person name="Andreote F.D."/>
        </authorList>
    </citation>
    <scope>NUCLEOTIDE SEQUENCE [LARGE SCALE GENOMIC DNA]</scope>
    <source>
        <strain evidence="13 14">HEX PRIS-MGV</strain>
    </source>
</reference>
<evidence type="ECO:0000256" key="3">
    <source>
        <dbReference type="ARBA" id="ARBA00005712"/>
    </source>
</evidence>
<dbReference type="Pfam" id="PF02823">
    <property type="entry name" value="ATP-synt_DE_N"/>
    <property type="match status" value="1"/>
</dbReference>
<comment type="similarity">
    <text evidence="3 9 10">Belongs to the ATPase epsilon chain family.</text>
</comment>
<comment type="subunit">
    <text evidence="9 10">F-type ATPases have 2 components, CF(1) - the catalytic core - and CF(0) - the membrane proton channel. CF(1) has five subunits: alpha(3), beta(3), gamma(1), delta(1), epsilon(1). CF(0) has three main subunits: a, b and c.</text>
</comment>
<dbReference type="AlphaFoldDB" id="A0A368KKK7"/>
<dbReference type="NCBIfam" id="TIGR01216">
    <property type="entry name" value="ATP_synt_epsi"/>
    <property type="match status" value="1"/>
</dbReference>
<dbReference type="InterPro" id="IPR001469">
    <property type="entry name" value="ATP_synth_F1_dsu/esu"/>
</dbReference>
<keyword evidence="11" id="KW-0175">Coiled coil</keyword>
<evidence type="ECO:0000256" key="1">
    <source>
        <dbReference type="ARBA" id="ARBA00003543"/>
    </source>
</evidence>
<dbReference type="GO" id="GO:0012505">
    <property type="term" value="C:endomembrane system"/>
    <property type="evidence" value="ECO:0007669"/>
    <property type="project" value="UniProtKB-SubCell"/>
</dbReference>
<evidence type="ECO:0000256" key="5">
    <source>
        <dbReference type="ARBA" id="ARBA00023065"/>
    </source>
</evidence>
<evidence type="ECO:0000313" key="14">
    <source>
        <dbReference type="Proteomes" id="UP000253562"/>
    </source>
</evidence>
<dbReference type="GO" id="GO:0046933">
    <property type="term" value="F:proton-transporting ATP synthase activity, rotational mechanism"/>
    <property type="evidence" value="ECO:0007669"/>
    <property type="project" value="UniProtKB-UniRule"/>
</dbReference>
<comment type="caution">
    <text evidence="13">The sequence shown here is derived from an EMBL/GenBank/DDBJ whole genome shotgun (WGS) entry which is preliminary data.</text>
</comment>
<keyword evidence="9" id="KW-0375">Hydrogen ion transport</keyword>
<evidence type="ECO:0000256" key="9">
    <source>
        <dbReference type="HAMAP-Rule" id="MF_00530"/>
    </source>
</evidence>
<dbReference type="InterPro" id="IPR020546">
    <property type="entry name" value="ATP_synth_F1_dsu/esu_N"/>
</dbReference>